<gene>
    <name evidence="1" type="ordered locus">cce_0334</name>
</gene>
<dbReference type="HOGENOM" id="CLU_3167061_0_0_3"/>
<proteinExistence type="predicted"/>
<dbReference type="Proteomes" id="UP000001203">
    <property type="component" value="Chromosome circular"/>
</dbReference>
<reference evidence="1 2" key="1">
    <citation type="journal article" date="2008" name="Proc. Natl. Acad. Sci. U.S.A.">
        <title>The genome of Cyanothece 51142, a unicellular diazotrophic cyanobacterium important in the marine nitrogen cycle.</title>
        <authorList>
            <person name="Welsh E.A."/>
            <person name="Liberton M."/>
            <person name="Stoeckel J."/>
            <person name="Loh T."/>
            <person name="Elvitigala T."/>
            <person name="Wang C."/>
            <person name="Wollam A."/>
            <person name="Fulton R.S."/>
            <person name="Clifton S.W."/>
            <person name="Jacobs J.M."/>
            <person name="Aurora R."/>
            <person name="Ghosh B.K."/>
            <person name="Sherman L.A."/>
            <person name="Smith R.D."/>
            <person name="Wilson R.K."/>
            <person name="Pakrasi H.B."/>
        </authorList>
    </citation>
    <scope>NUCLEOTIDE SEQUENCE [LARGE SCALE GENOMIC DNA]</scope>
    <source>
        <strain evidence="2">ATCC 51142 / BH68</strain>
    </source>
</reference>
<dbReference type="KEGG" id="cyt:cce_0334"/>
<organism evidence="1 2">
    <name type="scientific">Crocosphaera subtropica (strain ATCC 51142 / BH68)</name>
    <name type="common">Cyanothece sp. (strain ATCC 51142)</name>
    <dbReference type="NCBI Taxonomy" id="43989"/>
    <lineage>
        <taxon>Bacteria</taxon>
        <taxon>Bacillati</taxon>
        <taxon>Cyanobacteriota</taxon>
        <taxon>Cyanophyceae</taxon>
        <taxon>Oscillatoriophycideae</taxon>
        <taxon>Chroococcales</taxon>
        <taxon>Aphanothecaceae</taxon>
        <taxon>Crocosphaera</taxon>
        <taxon>Crocosphaera subtropica</taxon>
    </lineage>
</organism>
<name>B1X144_CROS5</name>
<dbReference type="AlphaFoldDB" id="B1X144"/>
<evidence type="ECO:0000313" key="1">
    <source>
        <dbReference type="EMBL" id="ACB49685.1"/>
    </source>
</evidence>
<dbReference type="EMBL" id="CP000806">
    <property type="protein sequence ID" value="ACB49685.1"/>
    <property type="molecule type" value="Genomic_DNA"/>
</dbReference>
<sequence>MAIRGGSHKTLKFICLIGIKLLKCPYSLKFIVRNRRRQKQFCFIDTK</sequence>
<accession>B1X144</accession>
<protein>
    <submittedName>
        <fullName evidence="1">Uncharacterized protein</fullName>
    </submittedName>
</protein>
<evidence type="ECO:0000313" key="2">
    <source>
        <dbReference type="Proteomes" id="UP000001203"/>
    </source>
</evidence>
<keyword evidence="2" id="KW-1185">Reference proteome</keyword>